<feature type="compositionally biased region" description="Polar residues" evidence="1">
    <location>
        <begin position="479"/>
        <end position="493"/>
    </location>
</feature>
<dbReference type="OrthoDB" id="2674606at2759"/>
<sequence>MGRPKLYKTTEELWEAKQVHRQVYYTRHKNKISTKMKARYRVQKQNRLITYLGGPPHETLDALYTCYLETCCSDNIHDVMGIVQEILQELKEIEDSMSGGRAMDRRSININMAPHKWTTSEQEVWLEPWYQKFAEKQSDKSRNHKNFFADLYKKWFKAFPEPRPDHITKLGPLTLEEHNNATDIQKAKLHTRFKNNFSRLKVGRQAKANANDIFDAVVHKITECEKPMRMLQEQEAYSKLYYADRVQKSIQEMLKVAQATQSLTNGQRVALVKKETVALYAGESEEIKAKVKEYIHAQKQEHSKEKAEPWSDEDQQRNLTKLATVANQFLKGLTDATGLSFSLLIGGPSIELGGMIDVWSFHVGTMKLGNNFSQAYPKFESEVVGPFCDYLYCVYPEAAALKDRKMGGASSSSSSWGESLYNENQPSYHALDMMNELSKQDTSLTNMFGSPDLSNFPSLSHDPDVSEFLPLSNGPGSPILTSPASQPSSSDNILSGNNESNWLVSNGLNNLLETLAQNLPIPPLLPSIPVVPAAADTFYFPPPPKLFDVHPQPTHFLMPFHPQPTQPLVDSRTQLLTSLEMQKSPTATGQMHSLHLQWQKILQRTCVPHPSRLTLPLQQTLSMSLEWMRLKMTKGMTAADPAEQGQQAKVQTLDQTLVNAGSVLAQNAFEHPNQKEPPGQNNDKLIWDTVKVRMSGALEARL</sequence>
<dbReference type="Proteomes" id="UP000807769">
    <property type="component" value="Unassembled WGS sequence"/>
</dbReference>
<accession>A0A9P7E4J8</accession>
<proteinExistence type="predicted"/>
<reference evidence="2" key="1">
    <citation type="journal article" date="2020" name="New Phytol.">
        <title>Comparative genomics reveals dynamic genome evolution in host specialist ectomycorrhizal fungi.</title>
        <authorList>
            <person name="Lofgren L.A."/>
            <person name="Nguyen N.H."/>
            <person name="Vilgalys R."/>
            <person name="Ruytinx J."/>
            <person name="Liao H.L."/>
            <person name="Branco S."/>
            <person name="Kuo A."/>
            <person name="LaButti K."/>
            <person name="Lipzen A."/>
            <person name="Andreopoulos W."/>
            <person name="Pangilinan J."/>
            <person name="Riley R."/>
            <person name="Hundley H."/>
            <person name="Na H."/>
            <person name="Barry K."/>
            <person name="Grigoriev I.V."/>
            <person name="Stajich J.E."/>
            <person name="Kennedy P.G."/>
        </authorList>
    </citation>
    <scope>NUCLEOTIDE SEQUENCE</scope>
    <source>
        <strain evidence="2">MN1</strain>
    </source>
</reference>
<comment type="caution">
    <text evidence="2">The sequence shown here is derived from an EMBL/GenBank/DDBJ whole genome shotgun (WGS) entry which is preliminary data.</text>
</comment>
<feature type="region of interest" description="Disordered" evidence="1">
    <location>
        <begin position="467"/>
        <end position="493"/>
    </location>
</feature>
<evidence type="ECO:0000313" key="2">
    <source>
        <dbReference type="EMBL" id="KAG1810571.1"/>
    </source>
</evidence>
<evidence type="ECO:0000313" key="3">
    <source>
        <dbReference type="Proteomes" id="UP000807769"/>
    </source>
</evidence>
<dbReference type="RefSeq" id="XP_041189467.1">
    <property type="nucleotide sequence ID" value="XM_041333245.1"/>
</dbReference>
<keyword evidence="3" id="KW-1185">Reference proteome</keyword>
<protein>
    <submittedName>
        <fullName evidence="2">Uncharacterized protein</fullName>
    </submittedName>
</protein>
<dbReference type="AlphaFoldDB" id="A0A9P7E4J8"/>
<gene>
    <name evidence="2" type="ORF">BJ212DRAFT_1302319</name>
</gene>
<evidence type="ECO:0000256" key="1">
    <source>
        <dbReference type="SAM" id="MobiDB-lite"/>
    </source>
</evidence>
<organism evidence="2 3">
    <name type="scientific">Suillus subaureus</name>
    <dbReference type="NCBI Taxonomy" id="48587"/>
    <lineage>
        <taxon>Eukaryota</taxon>
        <taxon>Fungi</taxon>
        <taxon>Dikarya</taxon>
        <taxon>Basidiomycota</taxon>
        <taxon>Agaricomycotina</taxon>
        <taxon>Agaricomycetes</taxon>
        <taxon>Agaricomycetidae</taxon>
        <taxon>Boletales</taxon>
        <taxon>Suillineae</taxon>
        <taxon>Suillaceae</taxon>
        <taxon>Suillus</taxon>
    </lineage>
</organism>
<dbReference type="GeneID" id="64627262"/>
<dbReference type="EMBL" id="JABBWG010000032">
    <property type="protein sequence ID" value="KAG1810571.1"/>
    <property type="molecule type" value="Genomic_DNA"/>
</dbReference>
<name>A0A9P7E4J8_9AGAM</name>